<name>A0A2M8MCB0_9ACTN</name>
<dbReference type="Pfam" id="PF05331">
    <property type="entry name" value="DUF742"/>
    <property type="match status" value="1"/>
</dbReference>
<protein>
    <submittedName>
        <fullName evidence="2">DUF742 domain-containing protein</fullName>
    </submittedName>
</protein>
<dbReference type="EMBL" id="PGGW01000008">
    <property type="protein sequence ID" value="PJF01833.1"/>
    <property type="molecule type" value="Genomic_DNA"/>
</dbReference>
<dbReference type="Proteomes" id="UP000230407">
    <property type="component" value="Unassembled WGS sequence"/>
</dbReference>
<dbReference type="InterPro" id="IPR007995">
    <property type="entry name" value="DUF742"/>
</dbReference>
<evidence type="ECO:0000313" key="2">
    <source>
        <dbReference type="EMBL" id="PJF01833.1"/>
    </source>
</evidence>
<reference evidence="2 3" key="1">
    <citation type="submission" date="2017-11" db="EMBL/GenBank/DDBJ databases">
        <title>Streptomyces carmine sp. nov., a novel actinomycete isolated from Sophora alopecuroides in Xinjiang, China.</title>
        <authorList>
            <person name="Wang Y."/>
            <person name="Luo X."/>
            <person name="Wan C."/>
            <person name="Zhang L."/>
        </authorList>
    </citation>
    <scope>NUCLEOTIDE SEQUENCE [LARGE SCALE GENOMIC DNA]</scope>
    <source>
        <strain evidence="2 3">TRM SA0054</strain>
    </source>
</reference>
<dbReference type="PANTHER" id="PTHR36221">
    <property type="entry name" value="DUF742 DOMAIN-CONTAINING PROTEIN"/>
    <property type="match status" value="1"/>
</dbReference>
<organism evidence="2 3">
    <name type="scientific">Streptomyces carminius</name>
    <dbReference type="NCBI Taxonomy" id="2665496"/>
    <lineage>
        <taxon>Bacteria</taxon>
        <taxon>Bacillati</taxon>
        <taxon>Actinomycetota</taxon>
        <taxon>Actinomycetes</taxon>
        <taxon>Kitasatosporales</taxon>
        <taxon>Streptomycetaceae</taxon>
        <taxon>Streptomyces</taxon>
    </lineage>
</organism>
<dbReference type="AlphaFoldDB" id="A0A2M8MCB0"/>
<dbReference type="EMBL" id="PGGW01000038">
    <property type="protein sequence ID" value="PJE98007.1"/>
    <property type="molecule type" value="Genomic_DNA"/>
</dbReference>
<keyword evidence="3" id="KW-1185">Reference proteome</keyword>
<sequence length="131" mass="14042">MGGHWTDDDPGYEEADDSLVRPYAITRGRTVPERGDLGLITVVTTVELQGDQPPVRGLEPEHQAIVEQCRGSAAVAEIAAALDLPVSVTKILIDDLVSLGRVTVRPPLVARENGGLNVTLLQAVRDGLRKL</sequence>
<gene>
    <name evidence="2" type="ORF">CUT44_01825</name>
    <name evidence="1" type="ORF">CUT44_10085</name>
</gene>
<comment type="caution">
    <text evidence="2">The sequence shown here is derived from an EMBL/GenBank/DDBJ whole genome shotgun (WGS) entry which is preliminary data.</text>
</comment>
<evidence type="ECO:0000313" key="3">
    <source>
        <dbReference type="Proteomes" id="UP000230407"/>
    </source>
</evidence>
<accession>A0A2M8MCB0</accession>
<dbReference type="RefSeq" id="WP_100200295.1">
    <property type="nucleotide sequence ID" value="NZ_PGGW01000008.1"/>
</dbReference>
<proteinExistence type="predicted"/>
<dbReference type="PANTHER" id="PTHR36221:SF1">
    <property type="entry name" value="DUF742 DOMAIN-CONTAINING PROTEIN"/>
    <property type="match status" value="1"/>
</dbReference>
<evidence type="ECO:0000313" key="1">
    <source>
        <dbReference type="EMBL" id="PJE98007.1"/>
    </source>
</evidence>